<dbReference type="Pfam" id="PF04655">
    <property type="entry name" value="APH_6_hur"/>
    <property type="match status" value="2"/>
</dbReference>
<reference evidence="2 3" key="1">
    <citation type="submission" date="2024-09" db="EMBL/GenBank/DDBJ databases">
        <authorList>
            <person name="Sun Q."/>
            <person name="Mori K."/>
        </authorList>
    </citation>
    <scope>NUCLEOTIDE SEQUENCE [LARGE SCALE GENOMIC DNA]</scope>
    <source>
        <strain evidence="2 3">JCM 14321</strain>
    </source>
</reference>
<dbReference type="RefSeq" id="WP_157422283.1">
    <property type="nucleotide sequence ID" value="NZ_BAAANI010000002.1"/>
</dbReference>
<evidence type="ECO:0000313" key="2">
    <source>
        <dbReference type="EMBL" id="MFB9643052.1"/>
    </source>
</evidence>
<accession>A0ABV5SS81</accession>
<evidence type="ECO:0000313" key="3">
    <source>
        <dbReference type="Proteomes" id="UP001589667"/>
    </source>
</evidence>
<gene>
    <name evidence="2" type="ORF">ACFFQV_12210</name>
</gene>
<dbReference type="InterPro" id="IPR011009">
    <property type="entry name" value="Kinase-like_dom_sf"/>
</dbReference>
<evidence type="ECO:0000256" key="1">
    <source>
        <dbReference type="SAM" id="MobiDB-lite"/>
    </source>
</evidence>
<organism evidence="2 3">
    <name type="scientific">Agromyces lapidis</name>
    <dbReference type="NCBI Taxonomy" id="279574"/>
    <lineage>
        <taxon>Bacteria</taxon>
        <taxon>Bacillati</taxon>
        <taxon>Actinomycetota</taxon>
        <taxon>Actinomycetes</taxon>
        <taxon>Micrococcales</taxon>
        <taxon>Microbacteriaceae</taxon>
        <taxon>Agromyces</taxon>
    </lineage>
</organism>
<dbReference type="InterPro" id="IPR006748">
    <property type="entry name" value="NH2Glyco/OHUrea_AB-resist_kin"/>
</dbReference>
<proteinExistence type="predicted"/>
<protein>
    <submittedName>
        <fullName evidence="2">Aminoglycoside phosphotransferase family protein</fullName>
    </submittedName>
</protein>
<dbReference type="SUPFAM" id="SSF56112">
    <property type="entry name" value="Protein kinase-like (PK-like)"/>
    <property type="match status" value="1"/>
</dbReference>
<dbReference type="Gene3D" id="3.90.1200.10">
    <property type="match status" value="1"/>
</dbReference>
<dbReference type="Proteomes" id="UP001589667">
    <property type="component" value="Unassembled WGS sequence"/>
</dbReference>
<feature type="region of interest" description="Disordered" evidence="1">
    <location>
        <begin position="1"/>
        <end position="21"/>
    </location>
</feature>
<name>A0ABV5SS81_9MICO</name>
<comment type="caution">
    <text evidence="2">The sequence shown here is derived from an EMBL/GenBank/DDBJ whole genome shotgun (WGS) entry which is preliminary data.</text>
</comment>
<dbReference type="EMBL" id="JBHMBL010000002">
    <property type="protein sequence ID" value="MFB9643052.1"/>
    <property type="molecule type" value="Genomic_DNA"/>
</dbReference>
<sequence length="318" mass="34535">MAALRRRSERPDPVSDLGPVDPGHGADLEWLHHWRLRAEGDVQTTASSTLIPVRTADGVAAMLKIARVDEEERGGELLERLAGRGVARVLRREGSAVLLERATGPNDLVRLVLAGHDDEATRVLCDAAARLHLEVAELDPPGDRNALVVDTGTTGRTESGDPLLAPLTDWFRELFTHADGLDPLHRRGAELARELLDAPRDERVLHGDLHHGNVLDFGERGWLAIDPKGLVGETGFDYCNLLCNPSHERALAPGRLERQFGVVLDATAGAGAPLEPDRFARWLVAWCALSSTWFALDDDPVHADGVARIGERALGLLG</sequence>
<keyword evidence="3" id="KW-1185">Reference proteome</keyword>